<evidence type="ECO:0000256" key="8">
    <source>
        <dbReference type="SAM" id="MobiDB-lite"/>
    </source>
</evidence>
<evidence type="ECO:0000256" key="6">
    <source>
        <dbReference type="ARBA" id="ARBA00022989"/>
    </source>
</evidence>
<accession>A0A6P4FD56</accession>
<keyword evidence="4" id="KW-0808">Transferase</keyword>
<dbReference type="OrthoDB" id="2526284at2759"/>
<feature type="compositionally biased region" description="Low complexity" evidence="8">
    <location>
        <begin position="59"/>
        <end position="75"/>
    </location>
</feature>
<evidence type="ECO:0000256" key="5">
    <source>
        <dbReference type="ARBA" id="ARBA00022692"/>
    </source>
</evidence>
<keyword evidence="6 9" id="KW-1133">Transmembrane helix</keyword>
<comment type="similarity">
    <text evidence="2">Belongs to the glycosyltransferase 92 family.</text>
</comment>
<dbReference type="GO" id="GO:0005737">
    <property type="term" value="C:cytoplasm"/>
    <property type="evidence" value="ECO:0007669"/>
    <property type="project" value="TreeGrafter"/>
</dbReference>
<dbReference type="AlphaFoldDB" id="A0A6P4FD56"/>
<feature type="compositionally biased region" description="Basic and acidic residues" evidence="8">
    <location>
        <begin position="736"/>
        <end position="775"/>
    </location>
</feature>
<name>A0A6P4FD56_DRORH</name>
<dbReference type="GO" id="GO:0016757">
    <property type="term" value="F:glycosyltransferase activity"/>
    <property type="evidence" value="ECO:0007669"/>
    <property type="project" value="UniProtKB-KW"/>
</dbReference>
<dbReference type="Pfam" id="PF01697">
    <property type="entry name" value="Glyco_transf_92"/>
    <property type="match status" value="1"/>
</dbReference>
<feature type="compositionally biased region" description="Polar residues" evidence="8">
    <location>
        <begin position="833"/>
        <end position="850"/>
    </location>
</feature>
<feature type="transmembrane region" description="Helical" evidence="9">
    <location>
        <begin position="108"/>
        <end position="132"/>
    </location>
</feature>
<feature type="region of interest" description="Disordered" evidence="8">
    <location>
        <begin position="726"/>
        <end position="792"/>
    </location>
</feature>
<protein>
    <submittedName>
        <fullName evidence="10 11">Uncharacterized protein LOC108050731 isoform X1</fullName>
    </submittedName>
</protein>
<feature type="region of interest" description="Disordered" evidence="8">
    <location>
        <begin position="807"/>
        <end position="854"/>
    </location>
</feature>
<evidence type="ECO:0000256" key="4">
    <source>
        <dbReference type="ARBA" id="ARBA00022679"/>
    </source>
</evidence>
<proteinExistence type="inferred from homology"/>
<feature type="compositionally biased region" description="Basic residues" evidence="8">
    <location>
        <begin position="76"/>
        <end position="86"/>
    </location>
</feature>
<dbReference type="RefSeq" id="XP_016988027.1">
    <property type="nucleotide sequence ID" value="XM_017132538.1"/>
</dbReference>
<dbReference type="PANTHER" id="PTHR21461">
    <property type="entry name" value="GLYCOSYLTRANSFERASE FAMILY 92 PROTEIN"/>
    <property type="match status" value="1"/>
</dbReference>
<gene>
    <name evidence="10 11" type="primary">LOC108050731</name>
</gene>
<evidence type="ECO:0000256" key="7">
    <source>
        <dbReference type="ARBA" id="ARBA00023136"/>
    </source>
</evidence>
<keyword evidence="7 9" id="KW-0472">Membrane</keyword>
<feature type="region of interest" description="Disordered" evidence="8">
    <location>
        <begin position="58"/>
        <end position="102"/>
    </location>
</feature>
<feature type="region of interest" description="Disordered" evidence="8">
    <location>
        <begin position="383"/>
        <end position="415"/>
    </location>
</feature>
<sequence>MLNSRSPPQYRQHSPGGSVGSVGSVGSTGSGNSTTSASQLLGHYQSAYGQQGHSHACYQHQLQQQHQQQQQQQKLQQHHHHHHHGGRTSLTPTMKRGKKQWGTRERSGMSFLIVITFFAVFGLIILTEVFMIDERTHSGMLAMRAGGGGGASLGGRMGDSMPDYDNVKEDYDLLDASILSDNKLGFIQLRDNKLKIQAEAAVADGQRLAGMLLNGGVGGGGGAGAFGVNVPLIPWGQVLPGKVEETLPHFPFGTRPTDGAWQVVNGTRFKFFVYSAYFDRREGARLVRVVGATKTRGPERVWCRFWYGPSPANASDTGSSSSTRAKYSSATVMARVKIIRENWNLKYSACFILCPVRTPPLAVPHFVSVVSRLRAPPGNLLTLRNTDQDPDFAANPTGNASARRGSPVGKAPPSGDNIPDRIAVCVKPLHFNYDQALYLMEYLEFYALLGVSHFTFYNHTLGPHASCVLQSYQQGLVPGNLTAHDLETLLPAEAANNVTPRVLKSMHYQRPTVSILPWNLRMRSQKEIRTEGLFAALNDCLYRTMYRYKYLALVDLDEFIVPRYSDTLNELITSLNQRFRNRNTGAYSFQNAFYYLQFADDSLASSGIEGGNDQLASVRASLVTQRKTRRRYKLHPQKQRSKYICKPEAVVEAGNHFVWEFAPGKGSLNVPPKEAILQHYRVCEFGGNDCIKAPSIVDRTTTKYVNRLVQRVDAVYRHLRQRCDLPALPPLPKIQESPKEKSNEKTKEKLMEKTKEEPKNNSKEKPKDKQKEKPKLLQQMRDSQAKDTREQGVTTKENLIKGVAATGATTTTTTKRAATKQQQLKSIPPVSTPMITTARTSSAAKQSHPSASVRKKRKLIVFELNDFGIPVARVEYQ</sequence>
<dbReference type="GO" id="GO:0016020">
    <property type="term" value="C:membrane"/>
    <property type="evidence" value="ECO:0007669"/>
    <property type="project" value="UniProtKB-SubCell"/>
</dbReference>
<dbReference type="RefSeq" id="XP_016988026.1">
    <property type="nucleotide sequence ID" value="XM_017132537.1"/>
</dbReference>
<evidence type="ECO:0000256" key="2">
    <source>
        <dbReference type="ARBA" id="ARBA00007647"/>
    </source>
</evidence>
<evidence type="ECO:0000256" key="3">
    <source>
        <dbReference type="ARBA" id="ARBA00022676"/>
    </source>
</evidence>
<keyword evidence="3" id="KW-0328">Glycosyltransferase</keyword>
<comment type="subcellular location">
    <subcellularLocation>
        <location evidence="1">Membrane</location>
        <topology evidence="1">Single-pass membrane protein</topology>
    </subcellularLocation>
</comment>
<reference evidence="10 11" key="1">
    <citation type="submission" date="2025-04" db="UniProtKB">
        <authorList>
            <consortium name="RefSeq"/>
        </authorList>
    </citation>
    <scope>IDENTIFICATION</scope>
</reference>
<evidence type="ECO:0000313" key="11">
    <source>
        <dbReference type="RefSeq" id="XP_016988027.1"/>
    </source>
</evidence>
<feature type="compositionally biased region" description="Low complexity" evidence="8">
    <location>
        <begin position="21"/>
        <end position="36"/>
    </location>
</feature>
<keyword evidence="5 9" id="KW-0812">Transmembrane</keyword>
<evidence type="ECO:0000256" key="1">
    <source>
        <dbReference type="ARBA" id="ARBA00004167"/>
    </source>
</evidence>
<organism evidence="11">
    <name type="scientific">Drosophila rhopaloa</name>
    <name type="common">Fruit fly</name>
    <dbReference type="NCBI Taxonomy" id="1041015"/>
    <lineage>
        <taxon>Eukaryota</taxon>
        <taxon>Metazoa</taxon>
        <taxon>Ecdysozoa</taxon>
        <taxon>Arthropoda</taxon>
        <taxon>Hexapoda</taxon>
        <taxon>Insecta</taxon>
        <taxon>Pterygota</taxon>
        <taxon>Neoptera</taxon>
        <taxon>Endopterygota</taxon>
        <taxon>Diptera</taxon>
        <taxon>Brachycera</taxon>
        <taxon>Muscomorpha</taxon>
        <taxon>Ephydroidea</taxon>
        <taxon>Drosophilidae</taxon>
        <taxon>Drosophila</taxon>
        <taxon>Sophophora</taxon>
    </lineage>
</organism>
<feature type="region of interest" description="Disordered" evidence="8">
    <location>
        <begin position="1"/>
        <end position="37"/>
    </location>
</feature>
<evidence type="ECO:0000313" key="10">
    <source>
        <dbReference type="RefSeq" id="XP_016988026.1"/>
    </source>
</evidence>
<feature type="compositionally biased region" description="Low complexity" evidence="8">
    <location>
        <begin position="807"/>
        <end position="816"/>
    </location>
</feature>
<feature type="compositionally biased region" description="Polar residues" evidence="8">
    <location>
        <begin position="1"/>
        <end position="12"/>
    </location>
</feature>
<dbReference type="PANTHER" id="PTHR21461:SF40">
    <property type="entry name" value="GLYCOSYLTRANSFERASE FAMILY 92 PROTEIN"/>
    <property type="match status" value="1"/>
</dbReference>
<evidence type="ECO:0000256" key="9">
    <source>
        <dbReference type="SAM" id="Phobius"/>
    </source>
</evidence>
<dbReference type="InterPro" id="IPR008166">
    <property type="entry name" value="Glyco_transf_92"/>
</dbReference>